<dbReference type="InterPro" id="IPR003812">
    <property type="entry name" value="Fido"/>
</dbReference>
<gene>
    <name evidence="2" type="ORF">ACFFQV_02415</name>
</gene>
<dbReference type="InterPro" id="IPR036597">
    <property type="entry name" value="Fido-like_dom_sf"/>
</dbReference>
<protein>
    <submittedName>
        <fullName evidence="2">Type II toxin-antitoxin system death-on-curing family toxin</fullName>
    </submittedName>
</protein>
<dbReference type="PROSITE" id="PS51459">
    <property type="entry name" value="FIDO"/>
    <property type="match status" value="1"/>
</dbReference>
<sequence>MTEYVEPSDVEEWLASRGFHVRDRTLLLSALAAPMPVFGEEVHPGLHEKAAVLLIGLNRNHPLLDGNKRLGWLVTAVFFELNGHDLVEPDPVAIDRFVRAIAAGDRERPEVIAWLEARTVPITGAE</sequence>
<dbReference type="PANTHER" id="PTHR39426:SF1">
    <property type="entry name" value="HOMOLOGY TO DEATH-ON-CURING PROTEIN OF PHAGE P1"/>
    <property type="match status" value="1"/>
</dbReference>
<evidence type="ECO:0000313" key="2">
    <source>
        <dbReference type="EMBL" id="MFB9641133.1"/>
    </source>
</evidence>
<proteinExistence type="predicted"/>
<organism evidence="2 3">
    <name type="scientific">Agromyces lapidis</name>
    <dbReference type="NCBI Taxonomy" id="279574"/>
    <lineage>
        <taxon>Bacteria</taxon>
        <taxon>Bacillati</taxon>
        <taxon>Actinomycetota</taxon>
        <taxon>Actinomycetes</taxon>
        <taxon>Micrococcales</taxon>
        <taxon>Microbacteriaceae</taxon>
        <taxon>Agromyces</taxon>
    </lineage>
</organism>
<name>A0ABV5SLC3_9MICO</name>
<dbReference type="InterPro" id="IPR053737">
    <property type="entry name" value="Type_II_TA_Toxin"/>
</dbReference>
<evidence type="ECO:0000313" key="3">
    <source>
        <dbReference type="Proteomes" id="UP001589667"/>
    </source>
</evidence>
<feature type="domain" description="Fido" evidence="1">
    <location>
        <begin position="1"/>
        <end position="117"/>
    </location>
</feature>
<accession>A0ABV5SLC3</accession>
<dbReference type="EMBL" id="JBHMBL010000001">
    <property type="protein sequence ID" value="MFB9641133.1"/>
    <property type="molecule type" value="Genomic_DNA"/>
</dbReference>
<keyword evidence="3" id="KW-1185">Reference proteome</keyword>
<dbReference type="RefSeq" id="WP_212277276.1">
    <property type="nucleotide sequence ID" value="NZ_BAAANI010000008.1"/>
</dbReference>
<reference evidence="2 3" key="1">
    <citation type="submission" date="2024-09" db="EMBL/GenBank/DDBJ databases">
        <authorList>
            <person name="Sun Q."/>
            <person name="Mori K."/>
        </authorList>
    </citation>
    <scope>NUCLEOTIDE SEQUENCE [LARGE SCALE GENOMIC DNA]</scope>
    <source>
        <strain evidence="2 3">JCM 14321</strain>
    </source>
</reference>
<dbReference type="SUPFAM" id="SSF140931">
    <property type="entry name" value="Fic-like"/>
    <property type="match status" value="1"/>
</dbReference>
<dbReference type="InterPro" id="IPR006440">
    <property type="entry name" value="Doc"/>
</dbReference>
<dbReference type="Proteomes" id="UP001589667">
    <property type="component" value="Unassembled WGS sequence"/>
</dbReference>
<comment type="caution">
    <text evidence="2">The sequence shown here is derived from an EMBL/GenBank/DDBJ whole genome shotgun (WGS) entry which is preliminary data.</text>
</comment>
<dbReference type="Pfam" id="PF02661">
    <property type="entry name" value="Fic"/>
    <property type="match status" value="1"/>
</dbReference>
<dbReference type="Gene3D" id="1.20.120.1870">
    <property type="entry name" value="Fic/DOC protein, Fido domain"/>
    <property type="match status" value="1"/>
</dbReference>
<dbReference type="PANTHER" id="PTHR39426">
    <property type="entry name" value="HOMOLOGY TO DEATH-ON-CURING PROTEIN OF PHAGE P1"/>
    <property type="match status" value="1"/>
</dbReference>
<evidence type="ECO:0000259" key="1">
    <source>
        <dbReference type="PROSITE" id="PS51459"/>
    </source>
</evidence>